<keyword evidence="5" id="KW-1133">Transmembrane helix</keyword>
<dbReference type="GO" id="GO:0005739">
    <property type="term" value="C:mitochondrion"/>
    <property type="evidence" value="ECO:0007669"/>
    <property type="project" value="TreeGrafter"/>
</dbReference>
<dbReference type="KEGG" id="act:ACLA_059850"/>
<proteinExistence type="inferred from homology"/>
<dbReference type="AlphaFoldDB" id="A1C4H8"/>
<name>A1C4H8_ASPCL</name>
<feature type="transmembrane region" description="Helical" evidence="5">
    <location>
        <begin position="6"/>
        <end position="29"/>
    </location>
</feature>
<dbReference type="Proteomes" id="UP000006701">
    <property type="component" value="Unassembled WGS sequence"/>
</dbReference>
<dbReference type="InterPro" id="IPR016160">
    <property type="entry name" value="Ald_DH_CS_CYS"/>
</dbReference>
<dbReference type="PROSITE" id="PS00070">
    <property type="entry name" value="ALDEHYDE_DEHYDR_CYS"/>
    <property type="match status" value="1"/>
</dbReference>
<evidence type="ECO:0000256" key="3">
    <source>
        <dbReference type="ARBA" id="ARBA00023002"/>
    </source>
</evidence>
<dbReference type="InterPro" id="IPR015590">
    <property type="entry name" value="Aldehyde_DH_dom"/>
</dbReference>
<dbReference type="STRING" id="344612.A1C4H8"/>
<evidence type="ECO:0000256" key="1">
    <source>
        <dbReference type="ARBA" id="ARBA00009986"/>
    </source>
</evidence>
<reference evidence="7 8" key="1">
    <citation type="journal article" date="2008" name="PLoS Genet.">
        <title>Genomic islands in the pathogenic filamentous fungus Aspergillus fumigatus.</title>
        <authorList>
            <person name="Fedorova N.D."/>
            <person name="Khaldi N."/>
            <person name="Joardar V.S."/>
            <person name="Maiti R."/>
            <person name="Amedeo P."/>
            <person name="Anderson M.J."/>
            <person name="Crabtree J."/>
            <person name="Silva J.C."/>
            <person name="Badger J.H."/>
            <person name="Albarraq A."/>
            <person name="Angiuoli S."/>
            <person name="Bussey H."/>
            <person name="Bowyer P."/>
            <person name="Cotty P.J."/>
            <person name="Dyer P.S."/>
            <person name="Egan A."/>
            <person name="Galens K."/>
            <person name="Fraser-Liggett C.M."/>
            <person name="Haas B.J."/>
            <person name="Inman J.M."/>
            <person name="Kent R."/>
            <person name="Lemieux S."/>
            <person name="Malavazi I."/>
            <person name="Orvis J."/>
            <person name="Roemer T."/>
            <person name="Ronning C.M."/>
            <person name="Sundaram J.P."/>
            <person name="Sutton G."/>
            <person name="Turner G."/>
            <person name="Venter J.C."/>
            <person name="White O.R."/>
            <person name="Whitty B.R."/>
            <person name="Youngman P."/>
            <person name="Wolfe K.H."/>
            <person name="Goldman G.H."/>
            <person name="Wortman J.R."/>
            <person name="Jiang B."/>
            <person name="Denning D.W."/>
            <person name="Nierman W.C."/>
        </authorList>
    </citation>
    <scope>NUCLEOTIDE SEQUENCE [LARGE SCALE GENOMIC DNA]</scope>
    <source>
        <strain evidence="8">ATCC 1007 / CBS 513.65 / DSM 816 / NCTC 3887 / NRRL 1</strain>
    </source>
</reference>
<dbReference type="GO" id="GO:0006210">
    <property type="term" value="P:thymine catabolic process"/>
    <property type="evidence" value="ECO:0007669"/>
    <property type="project" value="TreeGrafter"/>
</dbReference>
<dbReference type="PANTHER" id="PTHR43866:SF3">
    <property type="entry name" value="METHYLMALONATE-SEMIALDEHYDE DEHYDROGENASE [ACYLATING], MITOCHONDRIAL"/>
    <property type="match status" value="1"/>
</dbReference>
<dbReference type="PANTHER" id="PTHR43866">
    <property type="entry name" value="MALONATE-SEMIALDEHYDE DEHYDROGENASE"/>
    <property type="match status" value="1"/>
</dbReference>
<dbReference type="GO" id="GO:0004491">
    <property type="term" value="F:methylmalonate-semialdehyde dehydrogenase (acylating, NAD) activity"/>
    <property type="evidence" value="ECO:0007669"/>
    <property type="project" value="UniProtKB-EC"/>
</dbReference>
<dbReference type="eggNOG" id="KOG2449">
    <property type="taxonomic scope" value="Eukaryota"/>
</dbReference>
<feature type="domain" description="Aldehyde dehydrogenase" evidence="6">
    <location>
        <begin position="2"/>
        <end position="310"/>
    </location>
</feature>
<evidence type="ECO:0000256" key="5">
    <source>
        <dbReference type="SAM" id="Phobius"/>
    </source>
</evidence>
<sequence>MAVTPFTFPFMIPLWSIPFALITGNTFVLKPSEKAPTASTLLATAFFRAGFPAGVLNIVHGGPSAVAKLLSQPCIQTVSFVGSETAAERIYDHARATRKRIQAECVGKNHGVVLDDADMMATLYAIAGSAFGAAGQRCMAMSVAVFVGSTREWIPKLVELAGSMVVGCPSDRSVKMGPLISVAAKDNVCGMIQRAVEERASLLLDGRDVEVPDYPAGNFVGPTILADVKTYMECYQTEILGPVLICMEVDTLEEAIDLINQNRCKPMPLNWRFMLTILVGNGCSLFTSSGQRATTFQRGVNVGQVGINVPLLGMYCSLVYASRKADHKKLPMAWQFERVTKILSLEVCTLSHN</sequence>
<keyword evidence="4" id="KW-0520">NAD</keyword>
<dbReference type="VEuPathDB" id="FungiDB:ACLA_059850"/>
<feature type="transmembrane region" description="Helical" evidence="5">
    <location>
        <begin position="269"/>
        <end position="290"/>
    </location>
</feature>
<dbReference type="EMBL" id="DS026990">
    <property type="protein sequence ID" value="EAW15318.1"/>
    <property type="molecule type" value="Genomic_DNA"/>
</dbReference>
<dbReference type="EC" id="1.2.1.27" evidence="2"/>
<dbReference type="GO" id="GO:0006574">
    <property type="term" value="P:L-valine catabolic process"/>
    <property type="evidence" value="ECO:0007669"/>
    <property type="project" value="TreeGrafter"/>
</dbReference>
<feature type="transmembrane region" description="Helical" evidence="5">
    <location>
        <begin position="302"/>
        <end position="322"/>
    </location>
</feature>
<evidence type="ECO:0000259" key="6">
    <source>
        <dbReference type="Pfam" id="PF00171"/>
    </source>
</evidence>
<protein>
    <recommendedName>
        <fullName evidence="2">methylmalonate-semialdehyde dehydrogenase (CoA acylating)</fullName>
        <ecNumber evidence="2">1.2.1.27</ecNumber>
    </recommendedName>
</protein>
<keyword evidence="5" id="KW-0472">Membrane</keyword>
<dbReference type="Gene3D" id="3.40.605.10">
    <property type="entry name" value="Aldehyde Dehydrogenase, Chain A, domain 1"/>
    <property type="match status" value="1"/>
</dbReference>
<accession>A1C4H8</accession>
<dbReference type="InterPro" id="IPR016163">
    <property type="entry name" value="Ald_DH_C"/>
</dbReference>
<keyword evidence="5" id="KW-0812">Transmembrane</keyword>
<dbReference type="InterPro" id="IPR016161">
    <property type="entry name" value="Ald_DH/histidinol_DH"/>
</dbReference>
<dbReference type="GeneID" id="4708881"/>
<dbReference type="RefSeq" id="XP_001276744.1">
    <property type="nucleotide sequence ID" value="XM_001276743.1"/>
</dbReference>
<evidence type="ECO:0000313" key="8">
    <source>
        <dbReference type="Proteomes" id="UP000006701"/>
    </source>
</evidence>
<dbReference type="Pfam" id="PF00171">
    <property type="entry name" value="Aldedh"/>
    <property type="match status" value="1"/>
</dbReference>
<dbReference type="InterPro" id="IPR010061">
    <property type="entry name" value="MeMal-semiAld_DH"/>
</dbReference>
<gene>
    <name evidence="7" type="ORF">ACLA_059850</name>
</gene>
<dbReference type="FunFam" id="3.40.309.10:FF:000002">
    <property type="entry name" value="Methylmalonate-semialdehyde dehydrogenase (Acylating)"/>
    <property type="match status" value="1"/>
</dbReference>
<dbReference type="SUPFAM" id="SSF53720">
    <property type="entry name" value="ALDH-like"/>
    <property type="match status" value="1"/>
</dbReference>
<dbReference type="OrthoDB" id="310895at2759"/>
<keyword evidence="3" id="KW-0560">Oxidoreductase</keyword>
<comment type="similarity">
    <text evidence="1">Belongs to the aldehyde dehydrogenase family.</text>
</comment>
<organism evidence="7 8">
    <name type="scientific">Aspergillus clavatus (strain ATCC 1007 / CBS 513.65 / DSM 816 / NCTC 3887 / NRRL 1 / QM 1276 / 107)</name>
    <dbReference type="NCBI Taxonomy" id="344612"/>
    <lineage>
        <taxon>Eukaryota</taxon>
        <taxon>Fungi</taxon>
        <taxon>Dikarya</taxon>
        <taxon>Ascomycota</taxon>
        <taxon>Pezizomycotina</taxon>
        <taxon>Eurotiomycetes</taxon>
        <taxon>Eurotiomycetidae</taxon>
        <taxon>Eurotiales</taxon>
        <taxon>Aspergillaceae</taxon>
        <taxon>Aspergillus</taxon>
        <taxon>Aspergillus subgen. Fumigati</taxon>
    </lineage>
</organism>
<evidence type="ECO:0000313" key="7">
    <source>
        <dbReference type="EMBL" id="EAW15318.1"/>
    </source>
</evidence>
<evidence type="ECO:0000256" key="2">
    <source>
        <dbReference type="ARBA" id="ARBA00013048"/>
    </source>
</evidence>
<dbReference type="Gene3D" id="3.40.309.10">
    <property type="entry name" value="Aldehyde Dehydrogenase, Chain A, domain 2"/>
    <property type="match status" value="1"/>
</dbReference>
<evidence type="ECO:0000256" key="4">
    <source>
        <dbReference type="ARBA" id="ARBA00023027"/>
    </source>
</evidence>
<keyword evidence="8" id="KW-1185">Reference proteome</keyword>
<dbReference type="InterPro" id="IPR016162">
    <property type="entry name" value="Ald_DH_N"/>
</dbReference>
<dbReference type="HOGENOM" id="CLU_005391_1_10_1"/>